<dbReference type="PROSITE" id="PS50181">
    <property type="entry name" value="FBOX"/>
    <property type="match status" value="1"/>
</dbReference>
<feature type="compositionally biased region" description="Polar residues" evidence="5">
    <location>
        <begin position="580"/>
        <end position="593"/>
    </location>
</feature>
<evidence type="ECO:0000313" key="8">
    <source>
        <dbReference type="Proteomes" id="UP000886523"/>
    </source>
</evidence>
<feature type="repeat" description="WD" evidence="4">
    <location>
        <begin position="395"/>
        <end position="434"/>
    </location>
</feature>
<accession>A0A9P6B625</accession>
<dbReference type="CDD" id="cd00200">
    <property type="entry name" value="WD40"/>
    <property type="match status" value="1"/>
</dbReference>
<dbReference type="SMART" id="SM00320">
    <property type="entry name" value="WD40"/>
    <property type="match status" value="7"/>
</dbReference>
<evidence type="ECO:0000313" key="7">
    <source>
        <dbReference type="EMBL" id="KAF9518210.1"/>
    </source>
</evidence>
<sequence>MDETSKLCDTIPPPQHLAYAPRFVFEPRSLNREPEPAISDAFDTSFRASGLHSDSTHTPIRHSNPTDIPEPTPARQLCVRHKRMADQGTNLKLQKSLDALPVAERETVNTLWSMFSSSTHARRAIILQGILTMCCSTQLSMLAEQVPQLLRIDPFFVLPREVSLQVLKYLDATSLARAAQVSQQWHSLADDDILWRNMCEQHIEKRCNKCGWGLPLLEKKRIGARKTGMASSSSHTKSKRPMPFDNDPDHTLSSPKSDTTGLESVSKRRKVVHSHLAALARIPSFSDPGVSVASHDSPCLSDSDSESSLMDAGLNVRGAFTRPWKDVYSERLTVERNWRRGRYNVTVLRGHADGIMCLQINENLSHPNFPVLITGSYDRTARVWNLETGREVLCLRGHTRAIRAIQFDEAKLITGSMDRTLKVWNWRTGKCIRTLEGHTEGVVSLAFDANILASGSVDTTVKIWNFRTGECFTLRGHRDWVNAVAIWDGKSVAPSHHEVETIPSGCLPDLDSGKMLFSASDDASIRLWDLTSRTCVRQLNGHVGQVQSIRVVYIDCEESNEDQGSEKSRPDGLQAALRDSSGTGPTIPPTSLQGAHGSTPRHRKRGPHPLLISGSLDNTLKLWDIESGNTLHTYFGHIEGIWAVASDKLRLVSASHDRTIKANLGARRRLCTSTLFGHLGAVTCLALSDDKIVSGSDDGDVRIWSFAPELASTPAAPSPPPTLPLVSSPVFSSHH</sequence>
<dbReference type="InterPro" id="IPR036322">
    <property type="entry name" value="WD40_repeat_dom_sf"/>
</dbReference>
<dbReference type="AlphaFoldDB" id="A0A9P6B625"/>
<dbReference type="InterPro" id="IPR015943">
    <property type="entry name" value="WD40/YVTN_repeat-like_dom_sf"/>
</dbReference>
<protein>
    <recommendedName>
        <fullName evidence="6">F-box domain-containing protein</fullName>
    </recommendedName>
</protein>
<dbReference type="InterPro" id="IPR036047">
    <property type="entry name" value="F-box-like_dom_sf"/>
</dbReference>
<gene>
    <name evidence="7" type="ORF">BS47DRAFT_1338479</name>
</gene>
<feature type="repeat" description="WD" evidence="4">
    <location>
        <begin position="675"/>
        <end position="705"/>
    </location>
</feature>
<feature type="compositionally biased region" description="Low complexity" evidence="5">
    <location>
        <begin position="724"/>
        <end position="735"/>
    </location>
</feature>
<keyword evidence="3" id="KW-0833">Ubl conjugation pathway</keyword>
<dbReference type="Proteomes" id="UP000886523">
    <property type="component" value="Unassembled WGS sequence"/>
</dbReference>
<dbReference type="SUPFAM" id="SSF81383">
    <property type="entry name" value="F-box domain"/>
    <property type="match status" value="1"/>
</dbReference>
<dbReference type="InterPro" id="IPR051075">
    <property type="entry name" value="SCF_subunit_WD-repeat"/>
</dbReference>
<proteinExistence type="predicted"/>
<dbReference type="OrthoDB" id="5580488at2759"/>
<dbReference type="SMART" id="SM00256">
    <property type="entry name" value="FBOX"/>
    <property type="match status" value="1"/>
</dbReference>
<dbReference type="PRINTS" id="PR00320">
    <property type="entry name" value="GPROTEINBRPT"/>
</dbReference>
<reference evidence="7" key="1">
    <citation type="journal article" date="2020" name="Nat. Commun.">
        <title>Large-scale genome sequencing of mycorrhizal fungi provides insights into the early evolution of symbiotic traits.</title>
        <authorList>
            <person name="Miyauchi S."/>
            <person name="Kiss E."/>
            <person name="Kuo A."/>
            <person name="Drula E."/>
            <person name="Kohler A."/>
            <person name="Sanchez-Garcia M."/>
            <person name="Morin E."/>
            <person name="Andreopoulos B."/>
            <person name="Barry K.W."/>
            <person name="Bonito G."/>
            <person name="Buee M."/>
            <person name="Carver A."/>
            <person name="Chen C."/>
            <person name="Cichocki N."/>
            <person name="Clum A."/>
            <person name="Culley D."/>
            <person name="Crous P.W."/>
            <person name="Fauchery L."/>
            <person name="Girlanda M."/>
            <person name="Hayes R.D."/>
            <person name="Keri Z."/>
            <person name="LaButti K."/>
            <person name="Lipzen A."/>
            <person name="Lombard V."/>
            <person name="Magnuson J."/>
            <person name="Maillard F."/>
            <person name="Murat C."/>
            <person name="Nolan M."/>
            <person name="Ohm R.A."/>
            <person name="Pangilinan J."/>
            <person name="Pereira M.F."/>
            <person name="Perotto S."/>
            <person name="Peter M."/>
            <person name="Pfister S."/>
            <person name="Riley R."/>
            <person name="Sitrit Y."/>
            <person name="Stielow J.B."/>
            <person name="Szollosi G."/>
            <person name="Zifcakova L."/>
            <person name="Stursova M."/>
            <person name="Spatafora J.W."/>
            <person name="Tedersoo L."/>
            <person name="Vaario L.M."/>
            <person name="Yamada A."/>
            <person name="Yan M."/>
            <person name="Wang P."/>
            <person name="Xu J."/>
            <person name="Bruns T."/>
            <person name="Baldrian P."/>
            <person name="Vilgalys R."/>
            <person name="Dunand C."/>
            <person name="Henrissat B."/>
            <person name="Grigoriev I.V."/>
            <person name="Hibbett D."/>
            <person name="Nagy L.G."/>
            <person name="Martin F.M."/>
        </authorList>
    </citation>
    <scope>NUCLEOTIDE SEQUENCE</scope>
    <source>
        <strain evidence="7">UP504</strain>
    </source>
</reference>
<evidence type="ECO:0000256" key="2">
    <source>
        <dbReference type="ARBA" id="ARBA00022737"/>
    </source>
</evidence>
<feature type="repeat" description="WD" evidence="4">
    <location>
        <begin position="435"/>
        <end position="474"/>
    </location>
</feature>
<feature type="domain" description="F-box" evidence="6">
    <location>
        <begin position="152"/>
        <end position="198"/>
    </location>
</feature>
<dbReference type="InterPro" id="IPR001680">
    <property type="entry name" value="WD40_rpt"/>
</dbReference>
<evidence type="ECO:0000256" key="4">
    <source>
        <dbReference type="PROSITE-ProRule" id="PRU00221"/>
    </source>
</evidence>
<dbReference type="Pfam" id="PF12937">
    <property type="entry name" value="F-box-like"/>
    <property type="match status" value="1"/>
</dbReference>
<dbReference type="Gene3D" id="2.130.10.10">
    <property type="entry name" value="YVTN repeat-like/Quinoprotein amine dehydrogenase"/>
    <property type="match status" value="2"/>
</dbReference>
<dbReference type="CDD" id="cd22147">
    <property type="entry name" value="F-box_SpPof1-like"/>
    <property type="match status" value="1"/>
</dbReference>
<keyword evidence="8" id="KW-1185">Reference proteome</keyword>
<dbReference type="SUPFAM" id="SSF50978">
    <property type="entry name" value="WD40 repeat-like"/>
    <property type="match status" value="1"/>
</dbReference>
<dbReference type="PANTHER" id="PTHR19872:SF9">
    <property type="entry name" value="UBIQUITIN-BINDING SDF UBIQUITIN LIGASE COMPLEX SUBUNIT"/>
    <property type="match status" value="1"/>
</dbReference>
<keyword evidence="1 4" id="KW-0853">WD repeat</keyword>
<dbReference type="PROSITE" id="PS00678">
    <property type="entry name" value="WD_REPEATS_1"/>
    <property type="match status" value="4"/>
</dbReference>
<feature type="compositionally biased region" description="Polar residues" evidence="5">
    <location>
        <begin position="52"/>
        <end position="66"/>
    </location>
</feature>
<dbReference type="InterPro" id="IPR019775">
    <property type="entry name" value="WD40_repeat_CS"/>
</dbReference>
<dbReference type="InterPro" id="IPR020472">
    <property type="entry name" value="WD40_PAC1"/>
</dbReference>
<dbReference type="PANTHER" id="PTHR19872">
    <property type="entry name" value="UBIQUITIN LIGASE SPECIFICITY FACTOR/HREP PROTEIN"/>
    <property type="match status" value="1"/>
</dbReference>
<dbReference type="Pfam" id="PF00400">
    <property type="entry name" value="WD40"/>
    <property type="match status" value="7"/>
</dbReference>
<keyword evidence="2" id="KW-0677">Repeat</keyword>
<feature type="compositionally biased region" description="Polar residues" evidence="5">
    <location>
        <begin position="251"/>
        <end position="263"/>
    </location>
</feature>
<feature type="region of interest" description="Disordered" evidence="5">
    <location>
        <begin position="48"/>
        <end position="73"/>
    </location>
</feature>
<evidence type="ECO:0000256" key="5">
    <source>
        <dbReference type="SAM" id="MobiDB-lite"/>
    </source>
</evidence>
<feature type="region of interest" description="Disordered" evidence="5">
    <location>
        <begin position="223"/>
        <end position="266"/>
    </location>
</feature>
<name>A0A9P6B625_9AGAM</name>
<dbReference type="PROSITE" id="PS50082">
    <property type="entry name" value="WD_REPEATS_2"/>
    <property type="match status" value="6"/>
</dbReference>
<dbReference type="InterPro" id="IPR001810">
    <property type="entry name" value="F-box_dom"/>
</dbReference>
<evidence type="ECO:0000256" key="3">
    <source>
        <dbReference type="ARBA" id="ARBA00022786"/>
    </source>
</evidence>
<dbReference type="EMBL" id="MU128926">
    <property type="protein sequence ID" value="KAF9518210.1"/>
    <property type="molecule type" value="Genomic_DNA"/>
</dbReference>
<feature type="region of interest" description="Disordered" evidence="5">
    <location>
        <begin position="712"/>
        <end position="735"/>
    </location>
</feature>
<feature type="region of interest" description="Disordered" evidence="5">
    <location>
        <begin position="560"/>
        <end position="610"/>
    </location>
</feature>
<feature type="repeat" description="WD" evidence="4">
    <location>
        <begin position="610"/>
        <end position="633"/>
    </location>
</feature>
<evidence type="ECO:0000256" key="1">
    <source>
        <dbReference type="ARBA" id="ARBA00022574"/>
    </source>
</evidence>
<dbReference type="Gene3D" id="1.20.1280.50">
    <property type="match status" value="1"/>
</dbReference>
<feature type="repeat" description="WD" evidence="4">
    <location>
        <begin position="348"/>
        <end position="394"/>
    </location>
</feature>
<evidence type="ECO:0000259" key="6">
    <source>
        <dbReference type="PROSITE" id="PS50181"/>
    </source>
</evidence>
<comment type="caution">
    <text evidence="7">The sequence shown here is derived from an EMBL/GenBank/DDBJ whole genome shotgun (WGS) entry which is preliminary data.</text>
</comment>
<organism evidence="7 8">
    <name type="scientific">Hydnum rufescens UP504</name>
    <dbReference type="NCBI Taxonomy" id="1448309"/>
    <lineage>
        <taxon>Eukaryota</taxon>
        <taxon>Fungi</taxon>
        <taxon>Dikarya</taxon>
        <taxon>Basidiomycota</taxon>
        <taxon>Agaricomycotina</taxon>
        <taxon>Agaricomycetes</taxon>
        <taxon>Cantharellales</taxon>
        <taxon>Hydnaceae</taxon>
        <taxon>Hydnum</taxon>
    </lineage>
</organism>
<feature type="repeat" description="WD" evidence="4">
    <location>
        <begin position="512"/>
        <end position="538"/>
    </location>
</feature>
<dbReference type="PROSITE" id="PS50294">
    <property type="entry name" value="WD_REPEATS_REGION"/>
    <property type="match status" value="4"/>
</dbReference>